<protein>
    <submittedName>
        <fullName evidence="1">Uncharacterized protein</fullName>
    </submittedName>
</protein>
<gene>
    <name evidence="1" type="ORF">TNIN_373031</name>
</gene>
<dbReference type="AlphaFoldDB" id="A0A8X6YFP1"/>
<accession>A0A8X6YFP1</accession>
<name>A0A8X6YFP1_9ARAC</name>
<sequence>MSRLITRGEESRQLARIRTFEAQHRDKTRYDARHRSVSYQPGELVRVFTPVMKVEAQKRILTNATEKLPSNAPVGATYNVGTDKNDTALDSPREIVPYRRPLMRSRKRNVKEL</sequence>
<organism evidence="1 2">
    <name type="scientific">Trichonephila inaurata madagascariensis</name>
    <dbReference type="NCBI Taxonomy" id="2747483"/>
    <lineage>
        <taxon>Eukaryota</taxon>
        <taxon>Metazoa</taxon>
        <taxon>Ecdysozoa</taxon>
        <taxon>Arthropoda</taxon>
        <taxon>Chelicerata</taxon>
        <taxon>Arachnida</taxon>
        <taxon>Araneae</taxon>
        <taxon>Araneomorphae</taxon>
        <taxon>Entelegynae</taxon>
        <taxon>Araneoidea</taxon>
        <taxon>Nephilidae</taxon>
        <taxon>Trichonephila</taxon>
        <taxon>Trichonephila inaurata</taxon>
    </lineage>
</organism>
<reference evidence="1" key="1">
    <citation type="submission" date="2020-08" db="EMBL/GenBank/DDBJ databases">
        <title>Multicomponent nature underlies the extraordinary mechanical properties of spider dragline silk.</title>
        <authorList>
            <person name="Kono N."/>
            <person name="Nakamura H."/>
            <person name="Mori M."/>
            <person name="Yoshida Y."/>
            <person name="Ohtoshi R."/>
            <person name="Malay A.D."/>
            <person name="Moran D.A.P."/>
            <person name="Tomita M."/>
            <person name="Numata K."/>
            <person name="Arakawa K."/>
        </authorList>
    </citation>
    <scope>NUCLEOTIDE SEQUENCE</scope>
</reference>
<proteinExistence type="predicted"/>
<keyword evidence="2" id="KW-1185">Reference proteome</keyword>
<evidence type="ECO:0000313" key="2">
    <source>
        <dbReference type="Proteomes" id="UP000886998"/>
    </source>
</evidence>
<dbReference type="OrthoDB" id="6516679at2759"/>
<dbReference type="EMBL" id="BMAV01017824">
    <property type="protein sequence ID" value="GFY69838.1"/>
    <property type="molecule type" value="Genomic_DNA"/>
</dbReference>
<dbReference type="Proteomes" id="UP000886998">
    <property type="component" value="Unassembled WGS sequence"/>
</dbReference>
<comment type="caution">
    <text evidence="1">The sequence shown here is derived from an EMBL/GenBank/DDBJ whole genome shotgun (WGS) entry which is preliminary data.</text>
</comment>
<evidence type="ECO:0000313" key="1">
    <source>
        <dbReference type="EMBL" id="GFY69838.1"/>
    </source>
</evidence>